<accession>A0A803J8V0</accession>
<reference evidence="5 6" key="3">
    <citation type="submission" date="2025-04" db="UniProtKB">
        <authorList>
            <consortium name="RefSeq"/>
        </authorList>
    </citation>
    <scope>IDENTIFICATION</scope>
    <source>
        <strain evidence="5 6">Nigerian</strain>
        <tissue evidence="5 6">Liver and blood</tissue>
    </source>
</reference>
<dbReference type="Pfam" id="PF03321">
    <property type="entry name" value="GH3"/>
    <property type="match status" value="1"/>
</dbReference>
<dbReference type="Proteomes" id="UP000008143">
    <property type="component" value="Chromosome 10"/>
</dbReference>
<dbReference type="GeneTree" id="ENSGT00390000016401"/>
<keyword evidence="4" id="KW-1185">Reference proteome</keyword>
<sequence>MLVAVSLFLTLFLGALGCILLVLPWKSWAAHKRLVRFWRWRCLRALSRAEQRHKLEKDTADAERIQEKVLLGILGGLKETDYGQKHHFRDLTDVSSFRKLHPLTGYHDYKDCIQQILEGAENILVPGKPIALVATAGTSGAPRTVPVTAHSAAERFQQGAMVSLEVIHSTFPGALEKVARFSVPPSICHSKSGIPIGPYPSVASYTEQLYTPDVPSDPKMAAYGLLYIQLLFALKEPGLTSLETSFAWLLLRVFSILETQWETLVKDIMQGRISPDLELPQDVRKQIEDNLLAEPRRARELHAQCEKGFLGIAKRIWPRLQVAITVCSGGSELDWQLLRDVPCQGVTLYSPLYCAAEGLFGVNISPTAVAPRYVLCPRSAFFEFIAVGVGAEGSEETICLQDVCAEKAYELVITTRDGLCRYRLGDVVRVTGFHNKSPIVEFLYRKSQTLSVRGEQVTEDEFYRVLLRAVGLWPGVTLINYCCAESGILGHLSGGSDPHYEVFIAVKGARDLSEEQRYKLDQVLQEHFPLYKSFRFKGSIGPVRVHLTSPKSFYNLLELSSSLSGAPLHTIQPPRTLRYRELAESIRKQVLS</sequence>
<dbReference type="Bgee" id="ENSXETG00000030442">
    <property type="expression patterns" value="Expressed in 4-cell stage embryo and 12 other cell types or tissues"/>
</dbReference>
<dbReference type="RefSeq" id="XP_004918771.1">
    <property type="nucleotide sequence ID" value="XM_004918714.4"/>
</dbReference>
<dbReference type="Pfam" id="PF23572">
    <property type="entry name" value="GH3_C"/>
    <property type="match status" value="1"/>
</dbReference>
<feature type="domain" description="GH3 C-terminal" evidence="2">
    <location>
        <begin position="466"/>
        <end position="578"/>
    </location>
</feature>
<dbReference type="InterPro" id="IPR055377">
    <property type="entry name" value="GH3_M"/>
</dbReference>
<dbReference type="AGR" id="Xenbase:XB-GENE-996575"/>
<dbReference type="OrthoDB" id="10004661at2759"/>
<evidence type="ECO:0000259" key="1">
    <source>
        <dbReference type="Pfam" id="PF23571"/>
    </source>
</evidence>
<dbReference type="GO" id="GO:0016881">
    <property type="term" value="F:acid-amino acid ligase activity"/>
    <property type="evidence" value="ECO:0000318"/>
    <property type="project" value="GO_Central"/>
</dbReference>
<evidence type="ECO:0000313" key="8">
    <source>
        <dbReference type="Xenbase" id="XB-GENE-996575"/>
    </source>
</evidence>
<evidence type="ECO:0000313" key="7">
    <source>
        <dbReference type="RefSeq" id="XP_004918771.1"/>
    </source>
</evidence>
<dbReference type="GO" id="GO:0005737">
    <property type="term" value="C:cytoplasm"/>
    <property type="evidence" value="ECO:0000318"/>
    <property type="project" value="GO_Central"/>
</dbReference>
<proteinExistence type="predicted"/>
<dbReference type="Reactome" id="R-XTR-6798695">
    <property type="pathway name" value="Neutrophil degranulation"/>
</dbReference>
<evidence type="ECO:0000313" key="3">
    <source>
        <dbReference type="Ensembl" id="ENSXETP00000104305"/>
    </source>
</evidence>
<dbReference type="PANTHER" id="PTHR31901:SF9">
    <property type="entry name" value="GH3 DOMAIN-CONTAINING PROTEIN"/>
    <property type="match status" value="1"/>
</dbReference>
<evidence type="ECO:0000313" key="5">
    <source>
        <dbReference type="RefSeq" id="XP_002942362.1"/>
    </source>
</evidence>
<dbReference type="PANTHER" id="PTHR31901">
    <property type="entry name" value="GH3 DOMAIN-CONTAINING PROTEIN"/>
    <property type="match status" value="1"/>
</dbReference>
<evidence type="ECO:0000313" key="4">
    <source>
        <dbReference type="Proteomes" id="UP000008143"/>
    </source>
</evidence>
<dbReference type="KEGG" id="xtr:100488130"/>
<dbReference type="Ensembl" id="ENSXETT00000112530">
    <property type="protein sequence ID" value="ENSXETP00000104305"/>
    <property type="gene ID" value="ENSXETG00000030442"/>
</dbReference>
<dbReference type="Pfam" id="PF23571">
    <property type="entry name" value="GH3_M"/>
    <property type="match status" value="1"/>
</dbReference>
<name>A0A803J8V0_XENTR</name>
<dbReference type="InterPro" id="IPR055378">
    <property type="entry name" value="GH3_C"/>
</dbReference>
<organism evidence="3">
    <name type="scientific">Xenopus tropicalis</name>
    <name type="common">Western clawed frog</name>
    <name type="synonym">Silurana tropicalis</name>
    <dbReference type="NCBI Taxonomy" id="8364"/>
    <lineage>
        <taxon>Eukaryota</taxon>
        <taxon>Metazoa</taxon>
        <taxon>Chordata</taxon>
        <taxon>Craniata</taxon>
        <taxon>Vertebrata</taxon>
        <taxon>Euteleostomi</taxon>
        <taxon>Amphibia</taxon>
        <taxon>Batrachia</taxon>
        <taxon>Anura</taxon>
        <taxon>Pipoidea</taxon>
        <taxon>Pipidae</taxon>
        <taxon>Xenopodinae</taxon>
        <taxon>Xenopus</taxon>
        <taxon>Silurana</taxon>
    </lineage>
</organism>
<dbReference type="CTD" id="84514"/>
<feature type="domain" description="GH3 middle" evidence="1">
    <location>
        <begin position="373"/>
        <end position="445"/>
    </location>
</feature>
<dbReference type="OMA" id="FHNRAPQ"/>
<evidence type="ECO:0000313" key="6">
    <source>
        <dbReference type="RefSeq" id="XP_004918770.1"/>
    </source>
</evidence>
<dbReference type="Xenbase" id="XB-GENE-996575">
    <property type="gene designation" value="ghdc"/>
</dbReference>
<reference evidence="3" key="1">
    <citation type="journal article" date="2010" name="Science">
        <title>The genome of the Western clawed frog Xenopus tropicalis.</title>
        <authorList>
            <person name="Hellsten U."/>
            <person name="Harland R.M."/>
            <person name="Gilchrist M.J."/>
            <person name="Hendrix D."/>
            <person name="Jurka J."/>
            <person name="Kapitonov V."/>
            <person name="Ovcharenko I."/>
            <person name="Putnam N.H."/>
            <person name="Shu S."/>
            <person name="Taher L."/>
            <person name="Blitz I.L."/>
            <person name="Blumberg B."/>
            <person name="Dichmann D.S."/>
            <person name="Dubchak I."/>
            <person name="Amaya E."/>
            <person name="Detter J.C."/>
            <person name="Fletcher R."/>
            <person name="Gerhard D.S."/>
            <person name="Goodstein D."/>
            <person name="Graves T."/>
            <person name="Grigoriev I.V."/>
            <person name="Grimwood J."/>
            <person name="Kawashima T."/>
            <person name="Lindquist E."/>
            <person name="Lucas S.M."/>
            <person name="Mead P.E."/>
            <person name="Mitros T."/>
            <person name="Ogino H."/>
            <person name="Ohta Y."/>
            <person name="Poliakov A.V."/>
            <person name="Pollet N."/>
            <person name="Robert J."/>
            <person name="Salamov A."/>
            <person name="Sater A.K."/>
            <person name="Schmutz J."/>
            <person name="Terry A."/>
            <person name="Vize P.D."/>
            <person name="Warren W.C."/>
            <person name="Wells D."/>
            <person name="Wills A."/>
            <person name="Wilson R.K."/>
            <person name="Zimmerman L.B."/>
            <person name="Zorn A.M."/>
            <person name="Grainger R."/>
            <person name="Grammer T."/>
            <person name="Khokha M.K."/>
            <person name="Richardson P.M."/>
            <person name="Rokhsar D.S."/>
        </authorList>
    </citation>
    <scope>NUCLEOTIDE SEQUENCE [LARGE SCALE GENOMIC DNA]</scope>
    <source>
        <strain evidence="3">Nigerian</strain>
    </source>
</reference>
<dbReference type="RefSeq" id="XP_004918770.1">
    <property type="nucleotide sequence ID" value="XM_004918713.4"/>
</dbReference>
<protein>
    <submittedName>
        <fullName evidence="3">GH3 domain containing</fullName>
    </submittedName>
    <submittedName>
        <fullName evidence="5 6">GH3 domain-containing protein</fullName>
    </submittedName>
</protein>
<dbReference type="InterPro" id="IPR004993">
    <property type="entry name" value="GH3"/>
</dbReference>
<evidence type="ECO:0000259" key="2">
    <source>
        <dbReference type="Pfam" id="PF23572"/>
    </source>
</evidence>
<reference evidence="3" key="2">
    <citation type="submission" date="2021-03" db="UniProtKB">
        <authorList>
            <consortium name="Ensembl"/>
        </authorList>
    </citation>
    <scope>IDENTIFICATION</scope>
</reference>
<dbReference type="RefSeq" id="XP_002942362.1">
    <property type="nucleotide sequence ID" value="XM_002942316.5"/>
</dbReference>
<gene>
    <name evidence="3 5 6 7 8" type="primary">ghdc</name>
</gene>
<dbReference type="GeneID" id="100488130"/>
<dbReference type="AlphaFoldDB" id="A0A803J8V0"/>